<dbReference type="InterPro" id="IPR036249">
    <property type="entry name" value="Thioredoxin-like_sf"/>
</dbReference>
<dbReference type="GO" id="GO:0016491">
    <property type="term" value="F:oxidoreductase activity"/>
    <property type="evidence" value="ECO:0007669"/>
    <property type="project" value="InterPro"/>
</dbReference>
<keyword evidence="3" id="KW-0812">Transmembrane</keyword>
<dbReference type="GO" id="GO:0016853">
    <property type="term" value="F:isomerase activity"/>
    <property type="evidence" value="ECO:0007669"/>
    <property type="project" value="UniProtKB-KW"/>
</dbReference>
<dbReference type="SUPFAM" id="SSF52833">
    <property type="entry name" value="Thioredoxin-like"/>
    <property type="match status" value="1"/>
</dbReference>
<organism evidence="8 9">
    <name type="scientific">Anaerovirgula multivorans</name>
    <dbReference type="NCBI Taxonomy" id="312168"/>
    <lineage>
        <taxon>Bacteria</taxon>
        <taxon>Bacillati</taxon>
        <taxon>Bacillota</taxon>
        <taxon>Clostridia</taxon>
        <taxon>Peptostreptococcales</taxon>
        <taxon>Natronincolaceae</taxon>
        <taxon>Anaerovirgula</taxon>
    </lineage>
</organism>
<dbReference type="GO" id="GO:0030313">
    <property type="term" value="C:cell envelope"/>
    <property type="evidence" value="ECO:0007669"/>
    <property type="project" value="UniProtKB-SubCell"/>
</dbReference>
<evidence type="ECO:0000256" key="3">
    <source>
        <dbReference type="ARBA" id="ARBA00022968"/>
    </source>
</evidence>
<keyword evidence="3" id="KW-0735">Signal-anchor</keyword>
<evidence type="ECO:0000313" key="9">
    <source>
        <dbReference type="Proteomes" id="UP000198304"/>
    </source>
</evidence>
<dbReference type="RefSeq" id="WP_089285414.1">
    <property type="nucleotide sequence ID" value="NZ_FZOJ01000050.1"/>
</dbReference>
<accession>A0A239KPE5</accession>
<feature type="domain" description="Thioredoxin" evidence="7">
    <location>
        <begin position="208"/>
        <end position="353"/>
    </location>
</feature>
<keyword evidence="8" id="KW-0413">Isomerase</keyword>
<dbReference type="InterPro" id="IPR013766">
    <property type="entry name" value="Thioredoxin_domain"/>
</dbReference>
<keyword evidence="4" id="KW-1015">Disulfide bond</keyword>
<dbReference type="InterPro" id="IPR050553">
    <property type="entry name" value="Thioredoxin_ResA/DsbE_sf"/>
</dbReference>
<dbReference type="GO" id="GO:0017004">
    <property type="term" value="P:cytochrome complex assembly"/>
    <property type="evidence" value="ECO:0007669"/>
    <property type="project" value="UniProtKB-KW"/>
</dbReference>
<proteinExistence type="predicted"/>
<dbReference type="PANTHER" id="PTHR42852">
    <property type="entry name" value="THIOL:DISULFIDE INTERCHANGE PROTEIN DSBE"/>
    <property type="match status" value="1"/>
</dbReference>
<dbReference type="InterPro" id="IPR013740">
    <property type="entry name" value="Redoxin"/>
</dbReference>
<evidence type="ECO:0000256" key="6">
    <source>
        <dbReference type="SAM" id="SignalP"/>
    </source>
</evidence>
<keyword evidence="2" id="KW-0201">Cytochrome c-type biogenesis</keyword>
<sequence>MKQKRIFNKSIALVIASLVMLTILTSCKDSKDAVFVNKQYGDSGMKTISNSNFDYTNGVVSNNVGFGFTLPQAMKDLVDSENFSYVGSGNSVIFMYLSEKITEADNSNASEEEQMEDTINDIIPCFAISRITANDVYGEGELERLNSLFSHVDPITTVGEDTYYFAYNDDYSEITPTDVDTSNIEKLLSVRESLKNSICLFPAEIEKMSSDVNMNNFSTKTLNGDVFTQENLAEYDLTMVNVWTTWCGPCIQEMPDLQKLYEMLPDNVNMITICADGNEESELAKQIMEELGCTFQVLYPNEQLEQSLLKEVTGYPTTVFFDRNGNIVGDSELGVPGKNPAEKYLQMIEERLGDTVVETGVTGK</sequence>
<evidence type="ECO:0000256" key="4">
    <source>
        <dbReference type="ARBA" id="ARBA00023157"/>
    </source>
</evidence>
<dbReference type="AlphaFoldDB" id="A0A239KPE5"/>
<dbReference type="Proteomes" id="UP000198304">
    <property type="component" value="Unassembled WGS sequence"/>
</dbReference>
<comment type="subcellular location">
    <subcellularLocation>
        <location evidence="1">Cell envelope</location>
    </subcellularLocation>
</comment>
<keyword evidence="6" id="KW-0732">Signal</keyword>
<dbReference type="PROSITE" id="PS51257">
    <property type="entry name" value="PROKAR_LIPOPROTEIN"/>
    <property type="match status" value="1"/>
</dbReference>
<evidence type="ECO:0000256" key="2">
    <source>
        <dbReference type="ARBA" id="ARBA00022748"/>
    </source>
</evidence>
<dbReference type="PROSITE" id="PS51352">
    <property type="entry name" value="THIOREDOXIN_2"/>
    <property type="match status" value="1"/>
</dbReference>
<dbReference type="Gene3D" id="3.40.30.10">
    <property type="entry name" value="Glutaredoxin"/>
    <property type="match status" value="1"/>
</dbReference>
<dbReference type="EMBL" id="FZOJ01000050">
    <property type="protein sequence ID" value="SNT19548.1"/>
    <property type="molecule type" value="Genomic_DNA"/>
</dbReference>
<gene>
    <name evidence="8" type="ORF">SAMN05446037_105028</name>
</gene>
<dbReference type="Pfam" id="PF08534">
    <property type="entry name" value="Redoxin"/>
    <property type="match status" value="1"/>
</dbReference>
<keyword evidence="9" id="KW-1185">Reference proteome</keyword>
<reference evidence="8 9" key="1">
    <citation type="submission" date="2017-06" db="EMBL/GenBank/DDBJ databases">
        <authorList>
            <person name="Kim H.J."/>
            <person name="Triplett B.A."/>
        </authorList>
    </citation>
    <scope>NUCLEOTIDE SEQUENCE [LARGE SCALE GENOMIC DNA]</scope>
    <source>
        <strain evidence="8 9">SCA</strain>
    </source>
</reference>
<protein>
    <submittedName>
        <fullName evidence="8">Thiol-disulfide isomerase or thioredoxin</fullName>
    </submittedName>
</protein>
<dbReference type="PANTHER" id="PTHR42852:SF6">
    <property type="entry name" value="THIOL:DISULFIDE INTERCHANGE PROTEIN DSBE"/>
    <property type="match status" value="1"/>
</dbReference>
<evidence type="ECO:0000256" key="5">
    <source>
        <dbReference type="ARBA" id="ARBA00023284"/>
    </source>
</evidence>
<keyword evidence="5" id="KW-0676">Redox-active center</keyword>
<name>A0A239KPE5_9FIRM</name>
<evidence type="ECO:0000313" key="8">
    <source>
        <dbReference type="EMBL" id="SNT19548.1"/>
    </source>
</evidence>
<feature type="signal peptide" evidence="6">
    <location>
        <begin position="1"/>
        <end position="28"/>
    </location>
</feature>
<evidence type="ECO:0000256" key="1">
    <source>
        <dbReference type="ARBA" id="ARBA00004196"/>
    </source>
</evidence>
<dbReference type="OrthoDB" id="9809733at2"/>
<feature type="chain" id="PRO_5013235307" evidence="6">
    <location>
        <begin position="29"/>
        <end position="364"/>
    </location>
</feature>
<dbReference type="CDD" id="cd02966">
    <property type="entry name" value="TlpA_like_family"/>
    <property type="match status" value="1"/>
</dbReference>
<evidence type="ECO:0000259" key="7">
    <source>
        <dbReference type="PROSITE" id="PS51352"/>
    </source>
</evidence>